<dbReference type="PANTHER" id="PTHR30345">
    <property type="entry name" value="RIBOSE-5-PHOSPHATE ISOMERASE B"/>
    <property type="match status" value="1"/>
</dbReference>
<dbReference type="GO" id="GO:0005975">
    <property type="term" value="P:carbohydrate metabolic process"/>
    <property type="evidence" value="ECO:0007669"/>
    <property type="project" value="InterPro"/>
</dbReference>
<name>A0A842HKX3_9BACT</name>
<evidence type="ECO:0000256" key="3">
    <source>
        <dbReference type="PIRSR" id="PIRSR005384-1"/>
    </source>
</evidence>
<gene>
    <name evidence="4" type="primary">rpiB</name>
    <name evidence="4" type="ORF">H5P28_16105</name>
</gene>
<dbReference type="AlphaFoldDB" id="A0A842HKX3"/>
<sequence length="149" mass="16400">MKISLGSDHGGVDLKNAVLQVLKDMGHEAIDRGTYDHQRVDYPDYGKAVAEDVAKGEADFGVLVCTTGIGISISANKVRGIRAAVVSNEDGAEFSRRHNNANIICFGQKYQTAYEAAKFTRIFLETPYDGGRHQIRLDKISAIELENER</sequence>
<dbReference type="InterPro" id="IPR036569">
    <property type="entry name" value="RpiB_LacA_LacB_sf"/>
</dbReference>
<keyword evidence="2 4" id="KW-0413">Isomerase</keyword>
<feature type="active site" description="Proton acceptor" evidence="3">
    <location>
        <position position="65"/>
    </location>
</feature>
<protein>
    <submittedName>
        <fullName evidence="4">Ribose 5-phosphate isomerase B</fullName>
        <ecNumber evidence="4">5.3.1.6</ecNumber>
    </submittedName>
</protein>
<dbReference type="PIRSF" id="PIRSF005384">
    <property type="entry name" value="RpiB_LacA_B"/>
    <property type="match status" value="1"/>
</dbReference>
<dbReference type="NCBIfam" id="NF004051">
    <property type="entry name" value="PRK05571.1"/>
    <property type="match status" value="1"/>
</dbReference>
<keyword evidence="5" id="KW-1185">Reference proteome</keyword>
<dbReference type="Pfam" id="PF02502">
    <property type="entry name" value="LacAB_rpiB"/>
    <property type="match status" value="1"/>
</dbReference>
<dbReference type="PANTHER" id="PTHR30345:SF0">
    <property type="entry name" value="DNA DAMAGE-REPAIR_TOLERATION PROTEIN DRT102"/>
    <property type="match status" value="1"/>
</dbReference>
<dbReference type="NCBIfam" id="TIGR01120">
    <property type="entry name" value="rpiB"/>
    <property type="match status" value="1"/>
</dbReference>
<dbReference type="RefSeq" id="WP_185676722.1">
    <property type="nucleotide sequence ID" value="NZ_JACHVB010000052.1"/>
</dbReference>
<proteinExistence type="inferred from homology"/>
<comment type="caution">
    <text evidence="4">The sequence shown here is derived from an EMBL/GenBank/DDBJ whole genome shotgun (WGS) entry which is preliminary data.</text>
</comment>
<dbReference type="NCBIfam" id="TIGR00689">
    <property type="entry name" value="rpiB_lacA_lacB"/>
    <property type="match status" value="1"/>
</dbReference>
<evidence type="ECO:0000256" key="2">
    <source>
        <dbReference type="ARBA" id="ARBA00023235"/>
    </source>
</evidence>
<dbReference type="EC" id="5.3.1.6" evidence="4"/>
<accession>A0A842HKX3</accession>
<dbReference type="InterPro" id="IPR004785">
    <property type="entry name" value="RpiB"/>
</dbReference>
<dbReference type="SUPFAM" id="SSF89623">
    <property type="entry name" value="Ribose/Galactose isomerase RpiB/AlsB"/>
    <property type="match status" value="1"/>
</dbReference>
<dbReference type="EMBL" id="JACHVB010000052">
    <property type="protein sequence ID" value="MBC2595791.1"/>
    <property type="molecule type" value="Genomic_DNA"/>
</dbReference>
<evidence type="ECO:0000256" key="1">
    <source>
        <dbReference type="ARBA" id="ARBA00008754"/>
    </source>
</evidence>
<reference evidence="4 5" key="1">
    <citation type="submission" date="2020-07" db="EMBL/GenBank/DDBJ databases">
        <authorList>
            <person name="Feng X."/>
        </authorList>
    </citation>
    <scope>NUCLEOTIDE SEQUENCE [LARGE SCALE GENOMIC DNA]</scope>
    <source>
        <strain evidence="4 5">JCM31066</strain>
    </source>
</reference>
<dbReference type="Gene3D" id="3.40.1400.10">
    <property type="entry name" value="Sugar-phosphate isomerase, RpiB/LacA/LacB"/>
    <property type="match status" value="1"/>
</dbReference>
<dbReference type="GO" id="GO:0004751">
    <property type="term" value="F:ribose-5-phosphate isomerase activity"/>
    <property type="evidence" value="ECO:0007669"/>
    <property type="project" value="UniProtKB-EC"/>
</dbReference>
<dbReference type="InterPro" id="IPR003500">
    <property type="entry name" value="RpiB_LacA_LacB"/>
</dbReference>
<evidence type="ECO:0000313" key="4">
    <source>
        <dbReference type="EMBL" id="MBC2595791.1"/>
    </source>
</evidence>
<organism evidence="4 5">
    <name type="scientific">Ruficoccus amylovorans</name>
    <dbReference type="NCBI Taxonomy" id="1804625"/>
    <lineage>
        <taxon>Bacteria</taxon>
        <taxon>Pseudomonadati</taxon>
        <taxon>Verrucomicrobiota</taxon>
        <taxon>Opitutia</taxon>
        <taxon>Puniceicoccales</taxon>
        <taxon>Cerasicoccaceae</taxon>
        <taxon>Ruficoccus</taxon>
    </lineage>
</organism>
<evidence type="ECO:0000313" key="5">
    <source>
        <dbReference type="Proteomes" id="UP000546464"/>
    </source>
</evidence>
<feature type="active site" description="Proton donor" evidence="3">
    <location>
        <position position="98"/>
    </location>
</feature>
<comment type="similarity">
    <text evidence="1">Belongs to the LacAB/RpiB family.</text>
</comment>
<dbReference type="Proteomes" id="UP000546464">
    <property type="component" value="Unassembled WGS sequence"/>
</dbReference>